<dbReference type="Gene3D" id="2.40.170.20">
    <property type="entry name" value="TonB-dependent receptor, beta-barrel domain"/>
    <property type="match status" value="1"/>
</dbReference>
<evidence type="ECO:0000259" key="4">
    <source>
        <dbReference type="Pfam" id="PF25183"/>
    </source>
</evidence>
<dbReference type="Proteomes" id="UP000638849">
    <property type="component" value="Unassembled WGS sequence"/>
</dbReference>
<evidence type="ECO:0000256" key="1">
    <source>
        <dbReference type="ARBA" id="ARBA00004442"/>
    </source>
</evidence>
<dbReference type="EMBL" id="JAEEAQ010001417">
    <property type="protein sequence ID" value="MBI0320346.1"/>
    <property type="molecule type" value="Genomic_DNA"/>
</dbReference>
<comment type="subcellular location">
    <subcellularLocation>
        <location evidence="1">Cell outer membrane</location>
    </subcellularLocation>
</comment>
<proteinExistence type="predicted"/>
<reference evidence="5 6" key="1">
    <citation type="submission" date="2020-12" db="EMBL/GenBank/DDBJ databases">
        <authorList>
            <person name="Kusuma A.B."/>
            <person name="Nouioui I."/>
            <person name="Goodfellow M."/>
        </authorList>
    </citation>
    <scope>NUCLEOTIDE SEQUENCE [LARGE SCALE GENOMIC DNA]</scope>
    <source>
        <strain evidence="5 6">DSM 41764</strain>
    </source>
</reference>
<gene>
    <name evidence="5" type="ORF">JBF12_46870</name>
</gene>
<sequence length="150" mass="16917">MFIQDDWQVNDHLQLNIGLRWDYEKTPSYLDFVTPQQVVDAIYSQDPRAPAGQTYADSLALGGLDISDYISNGHNRKAFKDAWQPRLGFSYDINADEQHVIHGGAGRSYDRDLFDNLQLETTKLALPQPTIYFRNPATGACINGQAACYD</sequence>
<feature type="non-terminal residue" evidence="5">
    <location>
        <position position="150"/>
    </location>
</feature>
<keyword evidence="6" id="KW-1185">Reference proteome</keyword>
<organism evidence="5 6">
    <name type="scientific">Streptomyces javensis</name>
    <dbReference type="NCBI Taxonomy" id="114698"/>
    <lineage>
        <taxon>Bacteria</taxon>
        <taxon>Bacillati</taxon>
        <taxon>Actinomycetota</taxon>
        <taxon>Actinomycetes</taxon>
        <taxon>Kitasatosporales</taxon>
        <taxon>Streptomycetaceae</taxon>
        <taxon>Streptomyces</taxon>
        <taxon>Streptomyces violaceusniger group</taxon>
    </lineage>
</organism>
<evidence type="ECO:0000256" key="3">
    <source>
        <dbReference type="ARBA" id="ARBA00023237"/>
    </source>
</evidence>
<accession>A0ABS0RSG5</accession>
<dbReference type="InterPro" id="IPR036942">
    <property type="entry name" value="Beta-barrel_TonB_sf"/>
</dbReference>
<keyword evidence="2" id="KW-0472">Membrane</keyword>
<dbReference type="Pfam" id="PF25183">
    <property type="entry name" value="OMP_b-brl_4"/>
    <property type="match status" value="1"/>
</dbReference>
<dbReference type="InterPro" id="IPR057601">
    <property type="entry name" value="Oar-like_b-barrel"/>
</dbReference>
<name>A0ABS0RSG5_9ACTN</name>
<keyword evidence="3" id="KW-0998">Cell outer membrane</keyword>
<dbReference type="SUPFAM" id="SSF56935">
    <property type="entry name" value="Porins"/>
    <property type="match status" value="1"/>
</dbReference>
<evidence type="ECO:0000256" key="2">
    <source>
        <dbReference type="ARBA" id="ARBA00023136"/>
    </source>
</evidence>
<evidence type="ECO:0000313" key="6">
    <source>
        <dbReference type="Proteomes" id="UP000638849"/>
    </source>
</evidence>
<comment type="caution">
    <text evidence="5">The sequence shown here is derived from an EMBL/GenBank/DDBJ whole genome shotgun (WGS) entry which is preliminary data.</text>
</comment>
<protein>
    <submittedName>
        <fullName evidence="5">TonB-dependent receptor</fullName>
    </submittedName>
</protein>
<keyword evidence="5" id="KW-0675">Receptor</keyword>
<evidence type="ECO:0000313" key="5">
    <source>
        <dbReference type="EMBL" id="MBI0320346.1"/>
    </source>
</evidence>
<feature type="domain" description="TonB-dependent transporter Oar-like beta-barrel" evidence="4">
    <location>
        <begin position="1"/>
        <end position="118"/>
    </location>
</feature>